<organism evidence="3 4">
    <name type="scientific">Morella rubra</name>
    <name type="common">Chinese bayberry</name>
    <dbReference type="NCBI Taxonomy" id="262757"/>
    <lineage>
        <taxon>Eukaryota</taxon>
        <taxon>Viridiplantae</taxon>
        <taxon>Streptophyta</taxon>
        <taxon>Embryophyta</taxon>
        <taxon>Tracheophyta</taxon>
        <taxon>Spermatophyta</taxon>
        <taxon>Magnoliopsida</taxon>
        <taxon>eudicotyledons</taxon>
        <taxon>Gunneridae</taxon>
        <taxon>Pentapetalae</taxon>
        <taxon>rosids</taxon>
        <taxon>fabids</taxon>
        <taxon>Fagales</taxon>
        <taxon>Myricaceae</taxon>
        <taxon>Morella</taxon>
    </lineage>
</organism>
<dbReference type="AlphaFoldDB" id="A0A6A1W8J1"/>
<dbReference type="Proteomes" id="UP000516437">
    <property type="component" value="Chromosome 3"/>
</dbReference>
<keyword evidence="4" id="KW-1185">Reference proteome</keyword>
<dbReference type="OrthoDB" id="1433562at2759"/>
<dbReference type="InterPro" id="IPR027942">
    <property type="entry name" value="SEO_N"/>
</dbReference>
<evidence type="ECO:0000313" key="4">
    <source>
        <dbReference type="Proteomes" id="UP000516437"/>
    </source>
</evidence>
<accession>A0A6A1W8J1</accession>
<evidence type="ECO:0000259" key="2">
    <source>
        <dbReference type="Pfam" id="PF14576"/>
    </source>
</evidence>
<sequence>MTTLSDEAISELIYPTHSHPIQPFDGDSLFAMLHNILNHAIPFVDSLVLGTSSSSENLQEKGYNLNFNPPLCTLKQLSNEMTCKDPDEDTPHKTTMTILATLSSYSWDVKLLLTLAAFALDYGDFWLLAQLQSSNQDPTEADHLSFWSQKINGNLKSLKRQIELSRKEIEKLEAYWKVKKLFVTPIEIMQVFKMLIFGTNDTQNQLFDCQRRELVKIDVIQRKHLLLVFSGLDLVNQDISILKSVSDEIRDKKEYEIVWIPVPEMEPPFPNETETKFKKLQEKMSWYTLQQLSTVFGIDYIKKEWKFDTNPIVVVINPRGQVEHTNAFEGSKGLPF</sequence>
<reference evidence="3 4" key="1">
    <citation type="journal article" date="2019" name="Plant Biotechnol. J.">
        <title>The red bayberry genome and genetic basis of sex determination.</title>
        <authorList>
            <person name="Jia H.M."/>
            <person name="Jia H.J."/>
            <person name="Cai Q.L."/>
            <person name="Wang Y."/>
            <person name="Zhao H.B."/>
            <person name="Yang W.F."/>
            <person name="Wang G.Y."/>
            <person name="Li Y.H."/>
            <person name="Zhan D.L."/>
            <person name="Shen Y.T."/>
            <person name="Niu Q.F."/>
            <person name="Chang L."/>
            <person name="Qiu J."/>
            <person name="Zhao L."/>
            <person name="Xie H.B."/>
            <person name="Fu W.Y."/>
            <person name="Jin J."/>
            <person name="Li X.W."/>
            <person name="Jiao Y."/>
            <person name="Zhou C.C."/>
            <person name="Tu T."/>
            <person name="Chai C.Y."/>
            <person name="Gao J.L."/>
            <person name="Fan L.J."/>
            <person name="van de Weg E."/>
            <person name="Wang J.Y."/>
            <person name="Gao Z.S."/>
        </authorList>
    </citation>
    <scope>NUCLEOTIDE SEQUENCE [LARGE SCALE GENOMIC DNA]</scope>
    <source>
        <tissue evidence="3">Leaves</tissue>
    </source>
</reference>
<dbReference type="Pfam" id="PF14576">
    <property type="entry name" value="SEO_N"/>
    <property type="match status" value="1"/>
</dbReference>
<protein>
    <recommendedName>
        <fullName evidence="2">Sieve element occlusion N-terminal domain-containing protein</fullName>
    </recommendedName>
</protein>
<feature type="domain" description="Sieve element occlusion N-terminal" evidence="2">
    <location>
        <begin position="5"/>
        <end position="136"/>
    </location>
</feature>
<evidence type="ECO:0000313" key="3">
    <source>
        <dbReference type="EMBL" id="KAB1219110.1"/>
    </source>
</evidence>
<name>A0A6A1W8J1_9ROSI</name>
<dbReference type="InterPro" id="IPR039299">
    <property type="entry name" value="SEOA"/>
</dbReference>
<proteinExistence type="predicted"/>
<dbReference type="EMBL" id="RXIC02000021">
    <property type="protein sequence ID" value="KAB1219110.1"/>
    <property type="molecule type" value="Genomic_DNA"/>
</dbReference>
<gene>
    <name evidence="3" type="ORF">CJ030_MR3G008423</name>
</gene>
<dbReference type="PANTHER" id="PTHR33232">
    <property type="entry name" value="PROTEIN SIEVE ELEMENT OCCLUSION B-LIKE"/>
    <property type="match status" value="1"/>
</dbReference>
<comment type="caution">
    <text evidence="3">The sequence shown here is derived from an EMBL/GenBank/DDBJ whole genome shotgun (WGS) entry which is preliminary data.</text>
</comment>
<dbReference type="Gene3D" id="3.40.30.10">
    <property type="entry name" value="Glutaredoxin"/>
    <property type="match status" value="1"/>
</dbReference>
<dbReference type="PANTHER" id="PTHR33232:SF18">
    <property type="entry name" value="PROTEIN SIEVE ELEMENT OCCLUSION B-LIKE"/>
    <property type="match status" value="1"/>
</dbReference>
<keyword evidence="1" id="KW-0175">Coiled coil</keyword>
<dbReference type="GO" id="GO:0010088">
    <property type="term" value="P:phloem development"/>
    <property type="evidence" value="ECO:0007669"/>
    <property type="project" value="InterPro"/>
</dbReference>
<feature type="coiled-coil region" evidence="1">
    <location>
        <begin position="148"/>
        <end position="175"/>
    </location>
</feature>
<evidence type="ECO:0000256" key="1">
    <source>
        <dbReference type="SAM" id="Coils"/>
    </source>
</evidence>